<dbReference type="Gene3D" id="3.40.50.720">
    <property type="entry name" value="NAD(P)-binding Rossmann-like Domain"/>
    <property type="match status" value="1"/>
</dbReference>
<dbReference type="STRING" id="31958.SD37_32655"/>
<feature type="active site" description="Proton donor/acceptor" evidence="4">
    <location>
        <position position="74"/>
    </location>
</feature>
<keyword evidence="3 5" id="KW-0520">NAD</keyword>
<name>A0A193C6D5_AMYOR</name>
<proteinExistence type="inferred from homology"/>
<evidence type="ECO:0000313" key="10">
    <source>
        <dbReference type="Proteomes" id="UP000093695"/>
    </source>
</evidence>
<evidence type="ECO:0000313" key="9">
    <source>
        <dbReference type="EMBL" id="ANN19900.1"/>
    </source>
</evidence>
<dbReference type="GO" id="GO:0006520">
    <property type="term" value="P:amino acid metabolic process"/>
    <property type="evidence" value="ECO:0007669"/>
    <property type="project" value="InterPro"/>
</dbReference>
<evidence type="ECO:0000256" key="2">
    <source>
        <dbReference type="ARBA" id="ARBA00023002"/>
    </source>
</evidence>
<reference evidence="9 10" key="1">
    <citation type="journal article" date="2015" name="Genome Announc.">
        <title>Draft Genome Sequence of Norvancomycin-Producing Strain Amycolatopsis orientalis CPCC200066.</title>
        <authorList>
            <person name="Lei X."/>
            <person name="Yuan F."/>
            <person name="Shi Y."/>
            <person name="Li X."/>
            <person name="Wang L."/>
            <person name="Hong B."/>
        </authorList>
    </citation>
    <scope>NUCLEOTIDE SEQUENCE [LARGE SCALE GENOMIC DNA]</scope>
    <source>
        <strain evidence="9 10">B-37</strain>
    </source>
</reference>
<dbReference type="eggNOG" id="COG0334">
    <property type="taxonomic scope" value="Bacteria"/>
</dbReference>
<dbReference type="InterPro" id="IPR036291">
    <property type="entry name" value="NAD(P)-bd_dom_sf"/>
</dbReference>
<dbReference type="RefSeq" id="WP_044856143.1">
    <property type="nucleotide sequence ID" value="NZ_CP016174.1"/>
</dbReference>
<dbReference type="SMART" id="SM00839">
    <property type="entry name" value="ELFV_dehydrog"/>
    <property type="match status" value="1"/>
</dbReference>
<evidence type="ECO:0000256" key="5">
    <source>
        <dbReference type="PIRSR" id="PIRSR000188-2"/>
    </source>
</evidence>
<gene>
    <name evidence="9" type="ORF">SD37_32655</name>
</gene>
<dbReference type="PANTHER" id="PTHR42722:SF1">
    <property type="entry name" value="VALINE DEHYDROGENASE"/>
    <property type="match status" value="1"/>
</dbReference>
<dbReference type="SUPFAM" id="SSF53223">
    <property type="entry name" value="Aminoacid dehydrogenase-like, N-terminal domain"/>
    <property type="match status" value="1"/>
</dbReference>
<dbReference type="InterPro" id="IPR016211">
    <property type="entry name" value="Glu/Phe/Leu/Val/Trp_DH_bac/arc"/>
</dbReference>
<dbReference type="Gene3D" id="3.40.50.10860">
    <property type="entry name" value="Leucine Dehydrogenase, chain A, domain 1"/>
    <property type="match status" value="1"/>
</dbReference>
<dbReference type="InterPro" id="IPR046346">
    <property type="entry name" value="Aminoacid_DH-like_N_sf"/>
</dbReference>
<dbReference type="KEGG" id="aori:SD37_32655"/>
<keyword evidence="10" id="KW-1185">Reference proteome</keyword>
<dbReference type="GO" id="GO:0000166">
    <property type="term" value="F:nucleotide binding"/>
    <property type="evidence" value="ECO:0007669"/>
    <property type="project" value="UniProtKB-KW"/>
</dbReference>
<evidence type="ECO:0000256" key="1">
    <source>
        <dbReference type="ARBA" id="ARBA00006382"/>
    </source>
</evidence>
<accession>A0A193C6D5</accession>
<dbReference type="InterPro" id="IPR006095">
    <property type="entry name" value="Glu/Leu/Phe/Val/Trp_DH"/>
</dbReference>
<dbReference type="GO" id="GO:0016639">
    <property type="term" value="F:oxidoreductase activity, acting on the CH-NH2 group of donors, NAD or NADP as acceptor"/>
    <property type="evidence" value="ECO:0007669"/>
    <property type="project" value="InterPro"/>
</dbReference>
<dbReference type="PANTHER" id="PTHR42722">
    <property type="entry name" value="LEUCINE DEHYDROGENASE"/>
    <property type="match status" value="1"/>
</dbReference>
<dbReference type="EMBL" id="CP016174">
    <property type="protein sequence ID" value="ANN19900.1"/>
    <property type="molecule type" value="Genomic_DNA"/>
</dbReference>
<keyword evidence="5" id="KW-0547">Nucleotide-binding</keyword>
<dbReference type="InterPro" id="IPR006096">
    <property type="entry name" value="Glu/Leu/Phe/Val/Trp_DH_C"/>
</dbReference>
<sequence>MSVQNWEQVVVRRGRRSGVTTMVAVHSRTLGPAVGGCRFKVYPGLRDAIDDVLRLSAAMTRKCAVAGLDFGGGKSVVALDRVPGPGLRREILLDHADLIASLDGAYLAGPDVGTGPDDMLVLRERTPHAFCVPEEHGGTGSSSGPTAAGVLAALRAGARAVFGDASMKSRKVVISGYGSVGAHLAAALAERGADVTVSDVDERRLRAAGEQGLRRVRPEQVLGLRADVLIPAAVGGVFGPATEVAAPLVVGPANNQLTEDAVAPVLAAQGVLWIPDFVASAGGVVYTLGREKENLTHTEALDRVETLEATTRRILDAASANGTTPLAEANALAEARLTSGAGPRTPSPREPRTAA</sequence>
<dbReference type="Proteomes" id="UP000093695">
    <property type="component" value="Chromosome"/>
</dbReference>
<dbReference type="Pfam" id="PF00208">
    <property type="entry name" value="ELFV_dehydrog"/>
    <property type="match status" value="1"/>
</dbReference>
<organism evidence="9 10">
    <name type="scientific">Amycolatopsis orientalis</name>
    <name type="common">Nocardia orientalis</name>
    <dbReference type="NCBI Taxonomy" id="31958"/>
    <lineage>
        <taxon>Bacteria</taxon>
        <taxon>Bacillati</taxon>
        <taxon>Actinomycetota</taxon>
        <taxon>Actinomycetes</taxon>
        <taxon>Pseudonocardiales</taxon>
        <taxon>Pseudonocardiaceae</taxon>
        <taxon>Amycolatopsis</taxon>
    </lineage>
</organism>
<evidence type="ECO:0000256" key="6">
    <source>
        <dbReference type="RuleBase" id="RU004417"/>
    </source>
</evidence>
<keyword evidence="2 6" id="KW-0560">Oxidoreductase</keyword>
<feature type="region of interest" description="Disordered" evidence="7">
    <location>
        <begin position="336"/>
        <end position="355"/>
    </location>
</feature>
<dbReference type="PRINTS" id="PR00082">
    <property type="entry name" value="GLFDHDRGNASE"/>
</dbReference>
<dbReference type="SUPFAM" id="SSF51735">
    <property type="entry name" value="NAD(P)-binding Rossmann-fold domains"/>
    <property type="match status" value="1"/>
</dbReference>
<dbReference type="InterPro" id="IPR006097">
    <property type="entry name" value="Glu/Leu/Phe/Val/Trp_DH_dimer"/>
</dbReference>
<evidence type="ECO:0000256" key="3">
    <source>
        <dbReference type="ARBA" id="ARBA00023027"/>
    </source>
</evidence>
<dbReference type="Pfam" id="PF02812">
    <property type="entry name" value="ELFV_dehydrog_N"/>
    <property type="match status" value="1"/>
</dbReference>
<feature type="binding site" evidence="5">
    <location>
        <begin position="176"/>
        <end position="181"/>
    </location>
    <ligand>
        <name>NAD(+)</name>
        <dbReference type="ChEBI" id="CHEBI:57540"/>
    </ligand>
</feature>
<protein>
    <submittedName>
        <fullName evidence="9">Amino acid dehydrogenase</fullName>
    </submittedName>
</protein>
<evidence type="ECO:0000256" key="4">
    <source>
        <dbReference type="PIRSR" id="PIRSR000188-1"/>
    </source>
</evidence>
<comment type="similarity">
    <text evidence="1 6">Belongs to the Glu/Leu/Phe/Val dehydrogenases family.</text>
</comment>
<dbReference type="PIRSF" id="PIRSF000188">
    <property type="entry name" value="Phe_leu_dh"/>
    <property type="match status" value="1"/>
</dbReference>
<evidence type="ECO:0000259" key="8">
    <source>
        <dbReference type="SMART" id="SM00839"/>
    </source>
</evidence>
<dbReference type="AlphaFoldDB" id="A0A193C6D5"/>
<feature type="domain" description="Glutamate/phenylalanine/leucine/valine/L-tryptophan dehydrogenase C-terminal" evidence="8">
    <location>
        <begin position="138"/>
        <end position="342"/>
    </location>
</feature>
<evidence type="ECO:0000256" key="7">
    <source>
        <dbReference type="SAM" id="MobiDB-lite"/>
    </source>
</evidence>